<reference evidence="2 3" key="1">
    <citation type="submission" date="2017-10" db="EMBL/GenBank/DDBJ databases">
        <title>Development of genomic resources for the powdery mildew, Erysiphe pulchra.</title>
        <authorList>
            <person name="Wadl P.A."/>
            <person name="Mack B.M."/>
            <person name="Moore G."/>
            <person name="Beltz S.B."/>
        </authorList>
    </citation>
    <scope>NUCLEOTIDE SEQUENCE [LARGE SCALE GENOMIC DNA]</scope>
    <source>
        <strain evidence="2">Cflorida</strain>
    </source>
</reference>
<dbReference type="InterPro" id="IPR029058">
    <property type="entry name" value="AB_hydrolase_fold"/>
</dbReference>
<dbReference type="InterPro" id="IPR019819">
    <property type="entry name" value="Carboxylesterase_B_CS"/>
</dbReference>
<feature type="domain" description="Carboxylesterase type B" evidence="1">
    <location>
        <begin position="8"/>
        <end position="357"/>
    </location>
</feature>
<evidence type="ECO:0000313" key="2">
    <source>
        <dbReference type="EMBL" id="POS81905.1"/>
    </source>
</evidence>
<name>A0A2S4PIS6_9PEZI</name>
<dbReference type="EMBL" id="PEDP01006103">
    <property type="protein sequence ID" value="POS81905.1"/>
    <property type="molecule type" value="Genomic_DNA"/>
</dbReference>
<dbReference type="InterPro" id="IPR002018">
    <property type="entry name" value="CarbesteraseB"/>
</dbReference>
<dbReference type="STRING" id="225359.A0A2S4PIS6"/>
<dbReference type="InterPro" id="IPR050309">
    <property type="entry name" value="Type-B_Carboxylest/Lipase"/>
</dbReference>
<comment type="caution">
    <text evidence="2">The sequence shown here is derived from an EMBL/GenBank/DDBJ whole genome shotgun (WGS) entry which is preliminary data.</text>
</comment>
<evidence type="ECO:0000259" key="1">
    <source>
        <dbReference type="Pfam" id="PF00135"/>
    </source>
</evidence>
<sequence length="461" mass="51834">IIAIPDDEVEDCLFLDIIVPKQVWDQTHDHSVQSFAPVFVWIHAGGFTSGSRDFHEDPSKMLAKSLEIQKDGVIIVSINYRLGLFGFLASEGKDADSNVGLLDQRLALGWIEKYISKFGGDPFRITVIGEGSGAGSILHHLTAPNISKEFFPKLHEMSHWYQNLPFRKWQRNFPFQSAILHSPTFQPIVPFQLRVNVDRILVQAGRLLNRPPTRISELRDLPYETLYAVNRAMVRESPHGTFTFGPSADYAKGRRSYVPDTPLRRLKAGQMASSVSIFAGNRRNEGRHLAPSSMRTDQGFQAHLANIFPTLAQSEIAYMSKSLYPILDYESLDQGVMNRSVQALNDLFINCNIHYLLVYMLQSYGYFLETSPANGEPFLERTLTKDDGSSGIDTKTQKVTNWLQNTFLRFGLAASLGTEETGVRPYNGNAKVLLASKDGFMGYINDPSAKSQCHYWADPPF</sequence>
<organism evidence="2 3">
    <name type="scientific">Erysiphe pulchra</name>
    <dbReference type="NCBI Taxonomy" id="225359"/>
    <lineage>
        <taxon>Eukaryota</taxon>
        <taxon>Fungi</taxon>
        <taxon>Dikarya</taxon>
        <taxon>Ascomycota</taxon>
        <taxon>Pezizomycotina</taxon>
        <taxon>Leotiomycetes</taxon>
        <taxon>Erysiphales</taxon>
        <taxon>Erysiphaceae</taxon>
        <taxon>Erysiphe</taxon>
    </lineage>
</organism>
<dbReference type="OrthoDB" id="408631at2759"/>
<evidence type="ECO:0000313" key="3">
    <source>
        <dbReference type="Proteomes" id="UP000237438"/>
    </source>
</evidence>
<dbReference type="AlphaFoldDB" id="A0A2S4PIS6"/>
<dbReference type="Pfam" id="PF00135">
    <property type="entry name" value="COesterase"/>
    <property type="match status" value="1"/>
</dbReference>
<keyword evidence="3" id="KW-1185">Reference proteome</keyword>
<dbReference type="PANTHER" id="PTHR11559">
    <property type="entry name" value="CARBOXYLESTERASE"/>
    <property type="match status" value="1"/>
</dbReference>
<dbReference type="SUPFAM" id="SSF53474">
    <property type="entry name" value="alpha/beta-Hydrolases"/>
    <property type="match status" value="1"/>
</dbReference>
<dbReference type="PROSITE" id="PS00941">
    <property type="entry name" value="CARBOXYLESTERASE_B_2"/>
    <property type="match status" value="1"/>
</dbReference>
<dbReference type="Proteomes" id="UP000237438">
    <property type="component" value="Unassembled WGS sequence"/>
</dbReference>
<dbReference type="Gene3D" id="3.40.50.1820">
    <property type="entry name" value="alpha/beta hydrolase"/>
    <property type="match status" value="1"/>
</dbReference>
<feature type="non-terminal residue" evidence="2">
    <location>
        <position position="1"/>
    </location>
</feature>
<gene>
    <name evidence="2" type="ORF">EPUL_005999</name>
</gene>
<accession>A0A2S4PIS6</accession>
<protein>
    <recommendedName>
        <fullName evidence="1">Carboxylesterase type B domain-containing protein</fullName>
    </recommendedName>
</protein>
<proteinExistence type="predicted"/>